<reference evidence="2 3" key="1">
    <citation type="journal article" date="2020" name="Nat. Food">
        <title>A phased Vanilla planifolia genome enables genetic improvement of flavour and production.</title>
        <authorList>
            <person name="Hasing T."/>
            <person name="Tang H."/>
            <person name="Brym M."/>
            <person name="Khazi F."/>
            <person name="Huang T."/>
            <person name="Chambers A.H."/>
        </authorList>
    </citation>
    <scope>NUCLEOTIDE SEQUENCE [LARGE SCALE GENOMIC DNA]</scope>
    <source>
        <tissue evidence="2">Leaf</tissue>
    </source>
</reference>
<evidence type="ECO:0000313" key="3">
    <source>
        <dbReference type="Proteomes" id="UP000636800"/>
    </source>
</evidence>
<keyword evidence="3" id="KW-1185">Reference proteome</keyword>
<sequence>MQSCRSDLPRQLGGQARRGPPLKVGSPGAVFGESNPATATDGRRWLHGLVVLNLAGFRARMSKAGKTIGYNISGDNRPSKKAEPGRERVHGTMINESAEVFQKDKQRHSNSCKFDVLPECMNSPKTAKGLEFTS</sequence>
<dbReference type="AlphaFoldDB" id="A0A835UZ04"/>
<feature type="region of interest" description="Disordered" evidence="1">
    <location>
        <begin position="1"/>
        <end position="38"/>
    </location>
</feature>
<comment type="caution">
    <text evidence="2">The sequence shown here is derived from an EMBL/GenBank/DDBJ whole genome shotgun (WGS) entry which is preliminary data.</text>
</comment>
<name>A0A835UZ04_VANPL</name>
<organism evidence="2 3">
    <name type="scientific">Vanilla planifolia</name>
    <name type="common">Vanilla</name>
    <dbReference type="NCBI Taxonomy" id="51239"/>
    <lineage>
        <taxon>Eukaryota</taxon>
        <taxon>Viridiplantae</taxon>
        <taxon>Streptophyta</taxon>
        <taxon>Embryophyta</taxon>
        <taxon>Tracheophyta</taxon>
        <taxon>Spermatophyta</taxon>
        <taxon>Magnoliopsida</taxon>
        <taxon>Liliopsida</taxon>
        <taxon>Asparagales</taxon>
        <taxon>Orchidaceae</taxon>
        <taxon>Vanilloideae</taxon>
        <taxon>Vanilleae</taxon>
        <taxon>Vanilla</taxon>
    </lineage>
</organism>
<accession>A0A835UZ04</accession>
<dbReference type="Proteomes" id="UP000636800">
    <property type="component" value="Chromosome 6"/>
</dbReference>
<evidence type="ECO:0000313" key="2">
    <source>
        <dbReference type="EMBL" id="KAG0476996.1"/>
    </source>
</evidence>
<dbReference type="EMBL" id="JADCNL010000006">
    <property type="protein sequence ID" value="KAG0476996.1"/>
    <property type="molecule type" value="Genomic_DNA"/>
</dbReference>
<evidence type="ECO:0000256" key="1">
    <source>
        <dbReference type="SAM" id="MobiDB-lite"/>
    </source>
</evidence>
<gene>
    <name evidence="2" type="ORF">HPP92_013837</name>
</gene>
<proteinExistence type="predicted"/>
<protein>
    <submittedName>
        <fullName evidence="2">Uncharacterized protein</fullName>
    </submittedName>
</protein>
<dbReference type="OrthoDB" id="185373at2759"/>